<dbReference type="Proteomes" id="UP001271769">
    <property type="component" value="Unassembled WGS sequence"/>
</dbReference>
<dbReference type="Pfam" id="PF08501">
    <property type="entry name" value="Shikimate_dh_N"/>
    <property type="match status" value="1"/>
</dbReference>
<evidence type="ECO:0000256" key="8">
    <source>
        <dbReference type="HAMAP-Rule" id="MF_00222"/>
    </source>
</evidence>
<comment type="function">
    <text evidence="8">Involved in the biosynthesis of the chorismate, which leads to the biosynthesis of aromatic amino acids. Catalyzes the reversible NADPH linked reduction of 3-dehydroshikimate (DHSA) to yield shikimate (SA).</text>
</comment>
<organism evidence="11 12">
    <name type="scientific">Dongia rigui</name>
    <dbReference type="NCBI Taxonomy" id="940149"/>
    <lineage>
        <taxon>Bacteria</taxon>
        <taxon>Pseudomonadati</taxon>
        <taxon>Pseudomonadota</taxon>
        <taxon>Alphaproteobacteria</taxon>
        <taxon>Rhodospirillales</taxon>
        <taxon>Dongiaceae</taxon>
        <taxon>Dongia</taxon>
    </lineage>
</organism>
<dbReference type="NCBIfam" id="TIGR00507">
    <property type="entry name" value="aroE"/>
    <property type="match status" value="1"/>
</dbReference>
<dbReference type="InterPro" id="IPR011342">
    <property type="entry name" value="Shikimate_DH"/>
</dbReference>
<proteinExistence type="inferred from homology"/>
<dbReference type="PANTHER" id="PTHR21089:SF1">
    <property type="entry name" value="BIFUNCTIONAL 3-DEHYDROQUINATE DEHYDRATASE_SHIKIMATE DEHYDROGENASE, CHLOROPLASTIC"/>
    <property type="match status" value="1"/>
</dbReference>
<feature type="binding site" evidence="8">
    <location>
        <position position="234"/>
    </location>
    <ligand>
        <name>shikimate</name>
        <dbReference type="ChEBI" id="CHEBI:36208"/>
    </ligand>
</feature>
<feature type="domain" description="Shikimate dehydrogenase substrate binding N-terminal" evidence="10">
    <location>
        <begin position="22"/>
        <end position="104"/>
    </location>
</feature>
<dbReference type="NCBIfam" id="NF001312">
    <property type="entry name" value="PRK00258.1-4"/>
    <property type="match status" value="1"/>
</dbReference>
<reference evidence="11 12" key="1">
    <citation type="journal article" date="2013" name="Antonie Van Leeuwenhoek">
        <title>Dongia rigui sp. nov., isolated from freshwater of a large wetland in Korea.</title>
        <authorList>
            <person name="Baik K.S."/>
            <person name="Hwang Y.M."/>
            <person name="Choi J.S."/>
            <person name="Kwon J."/>
            <person name="Seong C.N."/>
        </authorList>
    </citation>
    <scope>NUCLEOTIDE SEQUENCE [LARGE SCALE GENOMIC DNA]</scope>
    <source>
        <strain evidence="11 12">04SU4-P</strain>
    </source>
</reference>
<dbReference type="HAMAP" id="MF_00222">
    <property type="entry name" value="Shikimate_DH_AroE"/>
    <property type="match status" value="1"/>
</dbReference>
<keyword evidence="5 8" id="KW-0560">Oxidoreductase</keyword>
<dbReference type="CDD" id="cd01065">
    <property type="entry name" value="NAD_bind_Shikimate_DH"/>
    <property type="match status" value="1"/>
</dbReference>
<feature type="binding site" evidence="8">
    <location>
        <position position="102"/>
    </location>
    <ligand>
        <name>shikimate</name>
        <dbReference type="ChEBI" id="CHEBI:36208"/>
    </ligand>
</feature>
<dbReference type="Gene3D" id="3.40.50.720">
    <property type="entry name" value="NAD(P)-binding Rossmann-like Domain"/>
    <property type="match status" value="1"/>
</dbReference>
<dbReference type="Gene3D" id="3.40.50.10860">
    <property type="entry name" value="Leucine Dehydrogenase, chain A, domain 1"/>
    <property type="match status" value="1"/>
</dbReference>
<evidence type="ECO:0000256" key="2">
    <source>
        <dbReference type="ARBA" id="ARBA00012962"/>
    </source>
</evidence>
<dbReference type="InterPro" id="IPR022893">
    <property type="entry name" value="Shikimate_DH_fam"/>
</dbReference>
<evidence type="ECO:0000256" key="4">
    <source>
        <dbReference type="ARBA" id="ARBA00022857"/>
    </source>
</evidence>
<feature type="active site" description="Proton acceptor" evidence="8">
    <location>
        <position position="81"/>
    </location>
</feature>
<evidence type="ECO:0000256" key="7">
    <source>
        <dbReference type="ARBA" id="ARBA00049442"/>
    </source>
</evidence>
<gene>
    <name evidence="8" type="primary">aroE</name>
    <name evidence="11" type="ORF">SMD31_09565</name>
</gene>
<evidence type="ECO:0000256" key="3">
    <source>
        <dbReference type="ARBA" id="ARBA00022605"/>
    </source>
</evidence>
<name>A0ABU5DXY4_9PROT</name>
<comment type="catalytic activity">
    <reaction evidence="7 8">
        <text>shikimate + NADP(+) = 3-dehydroshikimate + NADPH + H(+)</text>
        <dbReference type="Rhea" id="RHEA:17737"/>
        <dbReference type="ChEBI" id="CHEBI:15378"/>
        <dbReference type="ChEBI" id="CHEBI:16630"/>
        <dbReference type="ChEBI" id="CHEBI:36208"/>
        <dbReference type="ChEBI" id="CHEBI:57783"/>
        <dbReference type="ChEBI" id="CHEBI:58349"/>
        <dbReference type="EC" id="1.1.1.25"/>
    </reaction>
</comment>
<evidence type="ECO:0000259" key="9">
    <source>
        <dbReference type="Pfam" id="PF01488"/>
    </source>
</evidence>
<dbReference type="SUPFAM" id="SSF51735">
    <property type="entry name" value="NAD(P)-binding Rossmann-fold domains"/>
    <property type="match status" value="1"/>
</dbReference>
<protein>
    <recommendedName>
        <fullName evidence="2 8">Shikimate dehydrogenase (NADP(+))</fullName>
        <shortName evidence="8">SDH</shortName>
        <ecNumber evidence="2 8">1.1.1.25</ecNumber>
    </recommendedName>
</protein>
<comment type="caution">
    <text evidence="11">The sequence shown here is derived from an EMBL/GenBank/DDBJ whole genome shotgun (WGS) entry which is preliminary data.</text>
</comment>
<evidence type="ECO:0000256" key="1">
    <source>
        <dbReference type="ARBA" id="ARBA00004871"/>
    </source>
</evidence>
<comment type="subunit">
    <text evidence="8">Homodimer.</text>
</comment>
<accession>A0ABU5DXY4</accession>
<evidence type="ECO:0000256" key="6">
    <source>
        <dbReference type="ARBA" id="ARBA00023141"/>
    </source>
</evidence>
<feature type="binding site" evidence="8">
    <location>
        <position position="93"/>
    </location>
    <ligand>
        <name>NADP(+)</name>
        <dbReference type="ChEBI" id="CHEBI:58349"/>
    </ligand>
</feature>
<evidence type="ECO:0000313" key="11">
    <source>
        <dbReference type="EMBL" id="MDY0872172.1"/>
    </source>
</evidence>
<feature type="binding site" evidence="8">
    <location>
        <position position="77"/>
    </location>
    <ligand>
        <name>shikimate</name>
        <dbReference type="ChEBI" id="CHEBI:36208"/>
    </ligand>
</feature>
<dbReference type="InterPro" id="IPR036291">
    <property type="entry name" value="NAD(P)-bd_dom_sf"/>
</dbReference>
<keyword evidence="4 8" id="KW-0521">NADP</keyword>
<sequence>MTAKQTEMSFKTQSGKTLVAGVFGWPINHSRSPRLHGYWLAKYGIDGAYLPFSTRPENLVDAIRALPKLGFRGGNITLPHKERALDAVDHLSDVARRIGAINTLIVQDDGSIHGDNTDGYGFVEHLKASAPHWHPGYKAVVLGAGGAARGIIVALQDAGVSNIVITNRTAARADSLANTLDGAVDVVGWDDRAAALKDATLLVNTTQLGQAGQPPLDIDLKHLPREAVVDDIVYVPLETDLLREAKARGNATVDGIGMLLHQARPGFKSWFGKEPEVDSALRDFVLAG</sequence>
<comment type="pathway">
    <text evidence="1 8">Metabolic intermediate biosynthesis; chorismate biosynthesis; chorismate from D-erythrose 4-phosphate and phosphoenolpyruvate: step 4/7.</text>
</comment>
<keyword evidence="3 8" id="KW-0028">Amino-acid biosynthesis</keyword>
<dbReference type="RefSeq" id="WP_320500589.1">
    <property type="nucleotide sequence ID" value="NZ_JAXCLX010000001.1"/>
</dbReference>
<dbReference type="EC" id="1.1.1.25" evidence="2 8"/>
<dbReference type="GO" id="GO:0004764">
    <property type="term" value="F:shikimate 3-dehydrogenase (NADP+) activity"/>
    <property type="evidence" value="ECO:0007669"/>
    <property type="project" value="UniProtKB-EC"/>
</dbReference>
<dbReference type="Pfam" id="PF01488">
    <property type="entry name" value="Shikimate_DH"/>
    <property type="match status" value="1"/>
</dbReference>
<feature type="binding site" evidence="8">
    <location>
        <position position="232"/>
    </location>
    <ligand>
        <name>NADP(+)</name>
        <dbReference type="ChEBI" id="CHEBI:58349"/>
    </ligand>
</feature>
<dbReference type="EMBL" id="JAXCLX010000001">
    <property type="protein sequence ID" value="MDY0872172.1"/>
    <property type="molecule type" value="Genomic_DNA"/>
</dbReference>
<keyword evidence="12" id="KW-1185">Reference proteome</keyword>
<feature type="binding site" evidence="8">
    <location>
        <begin position="167"/>
        <end position="172"/>
    </location>
    <ligand>
        <name>NADP(+)</name>
        <dbReference type="ChEBI" id="CHEBI:58349"/>
    </ligand>
</feature>
<dbReference type="SUPFAM" id="SSF53223">
    <property type="entry name" value="Aminoacid dehydrogenase-like, N-terminal domain"/>
    <property type="match status" value="1"/>
</dbReference>
<evidence type="ECO:0000256" key="5">
    <source>
        <dbReference type="ARBA" id="ARBA00023002"/>
    </source>
</evidence>
<feature type="binding site" evidence="8">
    <location>
        <begin position="143"/>
        <end position="147"/>
    </location>
    <ligand>
        <name>NADP(+)</name>
        <dbReference type="ChEBI" id="CHEBI:58349"/>
    </ligand>
</feature>
<keyword evidence="6 8" id="KW-0057">Aromatic amino acid biosynthesis</keyword>
<evidence type="ECO:0000259" key="10">
    <source>
        <dbReference type="Pfam" id="PF08501"/>
    </source>
</evidence>
<dbReference type="InterPro" id="IPR006151">
    <property type="entry name" value="Shikm_DH/Glu-tRNA_Rdtase"/>
</dbReference>
<evidence type="ECO:0000313" key="12">
    <source>
        <dbReference type="Proteomes" id="UP001271769"/>
    </source>
</evidence>
<comment type="similarity">
    <text evidence="8">Belongs to the shikimate dehydrogenase family.</text>
</comment>
<feature type="binding site" evidence="8">
    <location>
        <position position="118"/>
    </location>
    <ligand>
        <name>shikimate</name>
        <dbReference type="ChEBI" id="CHEBI:36208"/>
    </ligand>
</feature>
<feature type="binding site" evidence="8">
    <location>
        <begin position="30"/>
        <end position="32"/>
    </location>
    <ligand>
        <name>shikimate</name>
        <dbReference type="ChEBI" id="CHEBI:36208"/>
    </ligand>
</feature>
<feature type="domain" description="Quinate/shikimate 5-dehydrogenase/glutamyl-tRNA reductase" evidence="9">
    <location>
        <begin position="137"/>
        <end position="206"/>
    </location>
</feature>
<dbReference type="PANTHER" id="PTHR21089">
    <property type="entry name" value="SHIKIMATE DEHYDROGENASE"/>
    <property type="match status" value="1"/>
</dbReference>
<dbReference type="InterPro" id="IPR046346">
    <property type="entry name" value="Aminoacid_DH-like_N_sf"/>
</dbReference>
<dbReference type="InterPro" id="IPR013708">
    <property type="entry name" value="Shikimate_DH-bd_N"/>
</dbReference>
<feature type="binding site" evidence="8">
    <location>
        <position position="262"/>
    </location>
    <ligand>
        <name>shikimate</name>
        <dbReference type="ChEBI" id="CHEBI:36208"/>
    </ligand>
</feature>
<feature type="binding site" evidence="8">
    <location>
        <position position="255"/>
    </location>
    <ligand>
        <name>NADP(+)</name>
        <dbReference type="ChEBI" id="CHEBI:58349"/>
    </ligand>
</feature>